<accession>A0AA86SJZ0</accession>
<dbReference type="EMBL" id="OY731403">
    <property type="protein sequence ID" value="CAJ1962732.1"/>
    <property type="molecule type" value="Genomic_DNA"/>
</dbReference>
<gene>
    <name evidence="1" type="ORF">AYBTSS11_LOCUS19402</name>
</gene>
<organism evidence="1 2">
    <name type="scientific">Sphenostylis stenocarpa</name>
    <dbReference type="NCBI Taxonomy" id="92480"/>
    <lineage>
        <taxon>Eukaryota</taxon>
        <taxon>Viridiplantae</taxon>
        <taxon>Streptophyta</taxon>
        <taxon>Embryophyta</taxon>
        <taxon>Tracheophyta</taxon>
        <taxon>Spermatophyta</taxon>
        <taxon>Magnoliopsida</taxon>
        <taxon>eudicotyledons</taxon>
        <taxon>Gunneridae</taxon>
        <taxon>Pentapetalae</taxon>
        <taxon>rosids</taxon>
        <taxon>fabids</taxon>
        <taxon>Fabales</taxon>
        <taxon>Fabaceae</taxon>
        <taxon>Papilionoideae</taxon>
        <taxon>50 kb inversion clade</taxon>
        <taxon>NPAAA clade</taxon>
        <taxon>indigoferoid/millettioid clade</taxon>
        <taxon>Phaseoleae</taxon>
        <taxon>Sphenostylis</taxon>
    </lineage>
</organism>
<evidence type="ECO:0000313" key="2">
    <source>
        <dbReference type="Proteomes" id="UP001189624"/>
    </source>
</evidence>
<reference evidence="1" key="1">
    <citation type="submission" date="2023-10" db="EMBL/GenBank/DDBJ databases">
        <authorList>
            <person name="Domelevo Entfellner J.-B."/>
        </authorList>
    </citation>
    <scope>NUCLEOTIDE SEQUENCE</scope>
</reference>
<evidence type="ECO:0000313" key="1">
    <source>
        <dbReference type="EMBL" id="CAJ1962732.1"/>
    </source>
</evidence>
<keyword evidence="2" id="KW-1185">Reference proteome</keyword>
<dbReference type="Proteomes" id="UP001189624">
    <property type="component" value="Chromosome 6"/>
</dbReference>
<dbReference type="AlphaFoldDB" id="A0AA86SJZ0"/>
<sequence>MTDQWLRSVTDLHLHIMKSGNKLDFKNWALKSHVLWMNKLPIMRGAQLQDARGGNGRFRKYA</sequence>
<protein>
    <submittedName>
        <fullName evidence="1">Uncharacterized protein</fullName>
    </submittedName>
</protein>
<proteinExistence type="predicted"/>
<name>A0AA86SJZ0_9FABA</name>
<dbReference type="Gramene" id="rna-AYBTSS11_LOCUS19402">
    <property type="protein sequence ID" value="CAJ1962732.1"/>
    <property type="gene ID" value="gene-AYBTSS11_LOCUS19402"/>
</dbReference>